<accession>A0AAW9PXF7</accession>
<sequence>TYNFGGFFSTLNFSNTLLYQRFDVEGRPNINDGRNSFTYYTPVVGIPEISAPNIKNRSFSITADVDIPKNGAEGVLVTQGGRFAGWSFYLKDSKPTFVYNFLNSTRTTIQASEPVASGKSKIRFDFTSDGSAIGAGGTGKLFINDKQVAEGHIDKTVAARFGIDDTFDIGRDTGTPVADTYQVPFKFSGELQQVKVDLL</sequence>
<dbReference type="SUPFAM" id="SSF49899">
    <property type="entry name" value="Concanavalin A-like lectins/glucanases"/>
    <property type="match status" value="1"/>
</dbReference>
<organism evidence="1 2">
    <name type="scientific">Tumidithrix elongata BACA0141</name>
    <dbReference type="NCBI Taxonomy" id="2716417"/>
    <lineage>
        <taxon>Bacteria</taxon>
        <taxon>Bacillati</taxon>
        <taxon>Cyanobacteriota</taxon>
        <taxon>Cyanophyceae</taxon>
        <taxon>Pseudanabaenales</taxon>
        <taxon>Pseudanabaenaceae</taxon>
        <taxon>Tumidithrix</taxon>
        <taxon>Tumidithrix elongata</taxon>
    </lineage>
</organism>
<gene>
    <name evidence="1" type="ORF">V2H45_24710</name>
</gene>
<dbReference type="Proteomes" id="UP001333818">
    <property type="component" value="Unassembled WGS sequence"/>
</dbReference>
<reference evidence="1" key="1">
    <citation type="submission" date="2024-01" db="EMBL/GenBank/DDBJ databases">
        <title>Bank of Algae and Cyanobacteria of the Azores (BACA) strain genomes.</title>
        <authorList>
            <person name="Luz R."/>
            <person name="Cordeiro R."/>
            <person name="Fonseca A."/>
            <person name="Goncalves V."/>
        </authorList>
    </citation>
    <scope>NUCLEOTIDE SEQUENCE</scope>
    <source>
        <strain evidence="1">BACA0141</strain>
    </source>
</reference>
<proteinExistence type="predicted"/>
<evidence type="ECO:0000313" key="2">
    <source>
        <dbReference type="Proteomes" id="UP001333818"/>
    </source>
</evidence>
<evidence type="ECO:0000313" key="1">
    <source>
        <dbReference type="EMBL" id="MEE3719947.1"/>
    </source>
</evidence>
<feature type="non-terminal residue" evidence="1">
    <location>
        <position position="1"/>
    </location>
</feature>
<dbReference type="Gene3D" id="2.60.120.200">
    <property type="match status" value="1"/>
</dbReference>
<dbReference type="EMBL" id="JAZBJZ010000193">
    <property type="protein sequence ID" value="MEE3719947.1"/>
    <property type="molecule type" value="Genomic_DNA"/>
</dbReference>
<keyword evidence="2" id="KW-1185">Reference proteome</keyword>
<comment type="caution">
    <text evidence="1">The sequence shown here is derived from an EMBL/GenBank/DDBJ whole genome shotgun (WGS) entry which is preliminary data.</text>
</comment>
<name>A0AAW9PXF7_9CYAN</name>
<dbReference type="InterPro" id="IPR013320">
    <property type="entry name" value="ConA-like_dom_sf"/>
</dbReference>
<dbReference type="AlphaFoldDB" id="A0AAW9PXF7"/>
<protein>
    <submittedName>
        <fullName evidence="1">Arylsulfatase</fullName>
    </submittedName>
</protein>